<feature type="transmembrane region" description="Helical" evidence="6">
    <location>
        <begin position="45"/>
        <end position="63"/>
    </location>
</feature>
<protein>
    <submittedName>
        <fullName evidence="7">Prokaryotic cytochrome C oxidase subunit IV family protein</fullName>
    </submittedName>
</protein>
<evidence type="ECO:0000256" key="5">
    <source>
        <dbReference type="ARBA" id="ARBA00023136"/>
    </source>
</evidence>
<dbReference type="Pfam" id="PF03626">
    <property type="entry name" value="COX4_pro"/>
    <property type="match status" value="1"/>
</dbReference>
<evidence type="ECO:0000256" key="2">
    <source>
        <dbReference type="ARBA" id="ARBA00022475"/>
    </source>
</evidence>
<dbReference type="Proteomes" id="UP000515734">
    <property type="component" value="Chromosome"/>
</dbReference>
<keyword evidence="5 6" id="KW-0472">Membrane</keyword>
<accession>A0A6S6P833</accession>
<dbReference type="EMBL" id="AP023287">
    <property type="protein sequence ID" value="BCI54272.1"/>
    <property type="molecule type" value="Genomic_DNA"/>
</dbReference>
<organism evidence="7 8">
    <name type="scientific">Mycolicibacterium litorale</name>
    <dbReference type="NCBI Taxonomy" id="758802"/>
    <lineage>
        <taxon>Bacteria</taxon>
        <taxon>Bacillati</taxon>
        <taxon>Actinomycetota</taxon>
        <taxon>Actinomycetes</taxon>
        <taxon>Mycobacteriales</taxon>
        <taxon>Mycobacteriaceae</taxon>
        <taxon>Mycolicibacterium</taxon>
    </lineage>
</organism>
<evidence type="ECO:0000256" key="3">
    <source>
        <dbReference type="ARBA" id="ARBA00022692"/>
    </source>
</evidence>
<dbReference type="RefSeq" id="WP_185292202.1">
    <property type="nucleotide sequence ID" value="NZ_AP023287.1"/>
</dbReference>
<keyword evidence="3 6" id="KW-0812">Transmembrane</keyword>
<proteinExistence type="predicted"/>
<gene>
    <name evidence="7" type="ORF">NIIDNTM18_35500</name>
</gene>
<feature type="transmembrane region" description="Helical" evidence="6">
    <location>
        <begin position="75"/>
        <end position="96"/>
    </location>
</feature>
<keyword evidence="4 6" id="KW-1133">Transmembrane helix</keyword>
<reference evidence="7 8" key="1">
    <citation type="submission" date="2020-07" db="EMBL/GenBank/DDBJ databases">
        <title>Complete genome sequence of Mycolicibacterium litorale like strain isolated from cardiac implantable electronic device infection.</title>
        <authorList>
            <person name="Fukano H."/>
            <person name="Miyama H."/>
            <person name="Hoshino Y."/>
        </authorList>
    </citation>
    <scope>NUCLEOTIDE SEQUENCE [LARGE SCALE GENOMIC DNA]</scope>
    <source>
        <strain evidence="7 8">NIIDNTM18</strain>
    </source>
</reference>
<dbReference type="GO" id="GO:0005886">
    <property type="term" value="C:plasma membrane"/>
    <property type="evidence" value="ECO:0007669"/>
    <property type="project" value="UniProtKB-SubCell"/>
</dbReference>
<comment type="subcellular location">
    <subcellularLocation>
        <location evidence="1">Cell membrane</location>
        <topology evidence="1">Multi-pass membrane protein</topology>
    </subcellularLocation>
</comment>
<keyword evidence="2" id="KW-1003">Cell membrane</keyword>
<sequence>MATTPSHTTAPRRAITAVWLILVAITVASVWLAPAHVDGPPPTDARLTVAVVVLAVVKSRLIIRYFMEVRHAPRWLRASTDAWLFVLWAAILGVYLW</sequence>
<evidence type="ECO:0000256" key="1">
    <source>
        <dbReference type="ARBA" id="ARBA00004651"/>
    </source>
</evidence>
<name>A0A6S6P833_9MYCO</name>
<evidence type="ECO:0000256" key="6">
    <source>
        <dbReference type="SAM" id="Phobius"/>
    </source>
</evidence>
<dbReference type="AlphaFoldDB" id="A0A6S6P833"/>
<dbReference type="InterPro" id="IPR005171">
    <property type="entry name" value="Cyt_c_oxidase_su4_prok"/>
</dbReference>
<evidence type="ECO:0000313" key="8">
    <source>
        <dbReference type="Proteomes" id="UP000515734"/>
    </source>
</evidence>
<feature type="transmembrane region" description="Helical" evidence="6">
    <location>
        <begin position="14"/>
        <end position="33"/>
    </location>
</feature>
<evidence type="ECO:0000256" key="4">
    <source>
        <dbReference type="ARBA" id="ARBA00022989"/>
    </source>
</evidence>
<evidence type="ECO:0000313" key="7">
    <source>
        <dbReference type="EMBL" id="BCI54272.1"/>
    </source>
</evidence>